<reference evidence="2 3" key="1">
    <citation type="submission" date="2024-05" db="EMBL/GenBank/DDBJ databases">
        <title>Halomonas sp. CS7 16S ribosomal RNA gene Genome sequencing and assembly.</title>
        <authorList>
            <person name="Yook S."/>
        </authorList>
    </citation>
    <scope>NUCLEOTIDE SEQUENCE [LARGE SCALE GENOMIC DNA]</scope>
    <source>
        <strain evidence="2 3">CS7</strain>
    </source>
</reference>
<sequence>MNTPRRKERLIALIVLAALLFSPPLVLIAASSAGGVSRLVPYVFLAWGAVIGLMAWLMERRDEEGRDAE</sequence>
<evidence type="ECO:0000313" key="3">
    <source>
        <dbReference type="Proteomes" id="UP001472978"/>
    </source>
</evidence>
<comment type="caution">
    <text evidence="2">The sequence shown here is derived from an EMBL/GenBank/DDBJ whole genome shotgun (WGS) entry which is preliminary data.</text>
</comment>
<proteinExistence type="predicted"/>
<protein>
    <recommendedName>
        <fullName evidence="4">DUF3311 domain-containing protein</fullName>
    </recommendedName>
</protein>
<accession>A0ABV1N6Y4</accession>
<dbReference type="RefSeq" id="WP_108446602.1">
    <property type="nucleotide sequence ID" value="NZ_JBEGCI010000010.1"/>
</dbReference>
<name>A0ABV1N6Y4_9GAMM</name>
<evidence type="ECO:0008006" key="4">
    <source>
        <dbReference type="Google" id="ProtNLM"/>
    </source>
</evidence>
<evidence type="ECO:0000313" key="2">
    <source>
        <dbReference type="EMBL" id="MEQ6889470.1"/>
    </source>
</evidence>
<gene>
    <name evidence="2" type="ORF">ABE957_12390</name>
</gene>
<keyword evidence="1" id="KW-0812">Transmembrane</keyword>
<dbReference type="Proteomes" id="UP001472978">
    <property type="component" value="Unassembled WGS sequence"/>
</dbReference>
<dbReference type="EMBL" id="JBEGCI010000010">
    <property type="protein sequence ID" value="MEQ6889470.1"/>
    <property type="molecule type" value="Genomic_DNA"/>
</dbReference>
<keyword evidence="3" id="KW-1185">Reference proteome</keyword>
<organism evidence="2 3">
    <name type="scientific">Halomonas pelophila</name>
    <dbReference type="NCBI Taxonomy" id="3151122"/>
    <lineage>
        <taxon>Bacteria</taxon>
        <taxon>Pseudomonadati</taxon>
        <taxon>Pseudomonadota</taxon>
        <taxon>Gammaproteobacteria</taxon>
        <taxon>Oceanospirillales</taxon>
        <taxon>Halomonadaceae</taxon>
        <taxon>Halomonas</taxon>
    </lineage>
</organism>
<feature type="transmembrane region" description="Helical" evidence="1">
    <location>
        <begin position="39"/>
        <end position="58"/>
    </location>
</feature>
<evidence type="ECO:0000256" key="1">
    <source>
        <dbReference type="SAM" id="Phobius"/>
    </source>
</evidence>
<keyword evidence="1" id="KW-0472">Membrane</keyword>
<keyword evidence="1" id="KW-1133">Transmembrane helix</keyword>